<dbReference type="Proteomes" id="UP000064967">
    <property type="component" value="Chromosome"/>
</dbReference>
<feature type="transmembrane region" description="Helical" evidence="1">
    <location>
        <begin position="93"/>
        <end position="113"/>
    </location>
</feature>
<dbReference type="AlphaFoldDB" id="A0A0K1Q8Z3"/>
<organism evidence="2 3">
    <name type="scientific">Labilithrix luteola</name>
    <dbReference type="NCBI Taxonomy" id="1391654"/>
    <lineage>
        <taxon>Bacteria</taxon>
        <taxon>Pseudomonadati</taxon>
        <taxon>Myxococcota</taxon>
        <taxon>Polyangia</taxon>
        <taxon>Polyangiales</taxon>
        <taxon>Labilitrichaceae</taxon>
        <taxon>Labilithrix</taxon>
    </lineage>
</organism>
<feature type="transmembrane region" description="Helical" evidence="1">
    <location>
        <begin position="63"/>
        <end position="86"/>
    </location>
</feature>
<keyword evidence="3" id="KW-1185">Reference proteome</keyword>
<evidence type="ECO:0000256" key="1">
    <source>
        <dbReference type="SAM" id="Phobius"/>
    </source>
</evidence>
<dbReference type="InterPro" id="IPR007165">
    <property type="entry name" value="Phage_holin_4_2"/>
</dbReference>
<feature type="transmembrane region" description="Helical" evidence="1">
    <location>
        <begin position="37"/>
        <end position="57"/>
    </location>
</feature>
<dbReference type="KEGG" id="llu:AKJ09_08914"/>
<proteinExistence type="predicted"/>
<keyword evidence="1" id="KW-0472">Membrane</keyword>
<gene>
    <name evidence="2" type="ORF">AKJ09_08914</name>
</gene>
<sequence>MVPMQKQLFVTLGHLLVSGVSVFIAAKLMPGMRAKSFGSALGFALTMAVLNAVAWHFLAPLTITLSVLTFGIGALVVNGVLFLVAGKISGVEFSGCIVAALASLVVTFVNWAIEYALAGWPQVR</sequence>
<dbReference type="STRING" id="1391654.AKJ09_08914"/>
<protein>
    <submittedName>
        <fullName evidence="2">Putative membrane protein</fullName>
    </submittedName>
</protein>
<keyword evidence="1" id="KW-1133">Transmembrane helix</keyword>
<name>A0A0K1Q8Z3_9BACT</name>
<keyword evidence="1" id="KW-0812">Transmembrane</keyword>
<feature type="transmembrane region" description="Helical" evidence="1">
    <location>
        <begin position="6"/>
        <end position="25"/>
    </location>
</feature>
<accession>A0A0K1Q8Z3</accession>
<evidence type="ECO:0000313" key="3">
    <source>
        <dbReference type="Proteomes" id="UP000064967"/>
    </source>
</evidence>
<dbReference type="Pfam" id="PF04020">
    <property type="entry name" value="Phage_holin_4_2"/>
    <property type="match status" value="1"/>
</dbReference>
<evidence type="ECO:0000313" key="2">
    <source>
        <dbReference type="EMBL" id="AKV02251.1"/>
    </source>
</evidence>
<reference evidence="2 3" key="1">
    <citation type="submission" date="2015-08" db="EMBL/GenBank/DDBJ databases">
        <authorList>
            <person name="Babu N.S."/>
            <person name="Beckwith C.J."/>
            <person name="Beseler K.G."/>
            <person name="Brison A."/>
            <person name="Carone J.V."/>
            <person name="Caskin T.P."/>
            <person name="Diamond M."/>
            <person name="Durham M.E."/>
            <person name="Foxe J.M."/>
            <person name="Go M."/>
            <person name="Henderson B.A."/>
            <person name="Jones I.B."/>
            <person name="McGettigan J.A."/>
            <person name="Micheletti S.J."/>
            <person name="Nasrallah M.E."/>
            <person name="Ortiz D."/>
            <person name="Piller C.R."/>
            <person name="Privatt S.R."/>
            <person name="Schneider S.L."/>
            <person name="Sharp S."/>
            <person name="Smith T.C."/>
            <person name="Stanton J.D."/>
            <person name="Ullery H.E."/>
            <person name="Wilson R.J."/>
            <person name="Serrano M.G."/>
            <person name="Buck G."/>
            <person name="Lee V."/>
            <person name="Wang Y."/>
            <person name="Carvalho R."/>
            <person name="Voegtly L."/>
            <person name="Shi R."/>
            <person name="Duckworth R."/>
            <person name="Johnson A."/>
            <person name="Loviza R."/>
            <person name="Walstead R."/>
            <person name="Shah Z."/>
            <person name="Kiflezghi M."/>
            <person name="Wade K."/>
            <person name="Ball S.L."/>
            <person name="Bradley K.W."/>
            <person name="Asai D.J."/>
            <person name="Bowman C.A."/>
            <person name="Russell D.A."/>
            <person name="Pope W.H."/>
            <person name="Jacobs-Sera D."/>
            <person name="Hendrix R.W."/>
            <person name="Hatfull G.F."/>
        </authorList>
    </citation>
    <scope>NUCLEOTIDE SEQUENCE [LARGE SCALE GENOMIC DNA]</scope>
    <source>
        <strain evidence="2 3">DSM 27648</strain>
    </source>
</reference>
<dbReference type="EMBL" id="CP012333">
    <property type="protein sequence ID" value="AKV02251.1"/>
    <property type="molecule type" value="Genomic_DNA"/>
</dbReference>